<evidence type="ECO:0000256" key="1">
    <source>
        <dbReference type="SAM" id="MobiDB-lite"/>
    </source>
</evidence>
<dbReference type="EMBL" id="BLPG01000001">
    <property type="protein sequence ID" value="GFJ87881.1"/>
    <property type="molecule type" value="Genomic_DNA"/>
</dbReference>
<feature type="region of interest" description="Disordered" evidence="1">
    <location>
        <begin position="27"/>
        <end position="57"/>
    </location>
</feature>
<gene>
    <name evidence="2" type="ORF">Prum_015230</name>
</gene>
<keyword evidence="3" id="KW-1185">Reference proteome</keyword>
<accession>A0A6V8KZG6</accession>
<protein>
    <submittedName>
        <fullName evidence="2">Uncharacterized protein</fullName>
    </submittedName>
</protein>
<sequence>MRLRLHGTPAENRAMLATLADVLDIRTTSRPYPDRPPSTLERIDLDAESRQTREESE</sequence>
<evidence type="ECO:0000313" key="3">
    <source>
        <dbReference type="Proteomes" id="UP000482960"/>
    </source>
</evidence>
<evidence type="ECO:0000313" key="2">
    <source>
        <dbReference type="EMBL" id="GFJ87881.1"/>
    </source>
</evidence>
<reference evidence="2 3" key="2">
    <citation type="submission" date="2020-03" db="EMBL/GenBank/DDBJ databases">
        <authorList>
            <person name="Ichikawa N."/>
            <person name="Kimura A."/>
            <person name="Kitahashi Y."/>
            <person name="Uohara A."/>
        </authorList>
    </citation>
    <scope>NUCLEOTIDE SEQUENCE [LARGE SCALE GENOMIC DNA]</scope>
    <source>
        <strain evidence="2 3">NBRC 108638</strain>
    </source>
</reference>
<name>A0A6V8KZG6_9ACTN</name>
<comment type="caution">
    <text evidence="2">The sequence shown here is derived from an EMBL/GenBank/DDBJ whole genome shotgun (WGS) entry which is preliminary data.</text>
</comment>
<reference evidence="2 3" key="1">
    <citation type="submission" date="2020-03" db="EMBL/GenBank/DDBJ databases">
        <title>Whole genome shotgun sequence of Phytohabitans rumicis NBRC 108638.</title>
        <authorList>
            <person name="Komaki H."/>
            <person name="Tamura T."/>
        </authorList>
    </citation>
    <scope>NUCLEOTIDE SEQUENCE [LARGE SCALE GENOMIC DNA]</scope>
    <source>
        <strain evidence="2 3">NBRC 108638</strain>
    </source>
</reference>
<organism evidence="2 3">
    <name type="scientific">Phytohabitans rumicis</name>
    <dbReference type="NCBI Taxonomy" id="1076125"/>
    <lineage>
        <taxon>Bacteria</taxon>
        <taxon>Bacillati</taxon>
        <taxon>Actinomycetota</taxon>
        <taxon>Actinomycetes</taxon>
        <taxon>Micromonosporales</taxon>
        <taxon>Micromonosporaceae</taxon>
    </lineage>
</organism>
<feature type="compositionally biased region" description="Basic and acidic residues" evidence="1">
    <location>
        <begin position="41"/>
        <end position="57"/>
    </location>
</feature>
<dbReference type="Proteomes" id="UP000482960">
    <property type="component" value="Unassembled WGS sequence"/>
</dbReference>
<proteinExistence type="predicted"/>
<dbReference type="AlphaFoldDB" id="A0A6V8KZG6"/>